<reference evidence="1 2" key="1">
    <citation type="journal article" date="2018" name="J. Allergy Clin. Immunol.">
        <title>High-quality assembly of Dermatophagoides pteronyssinus genome and transcriptome reveals a wide range of novel allergens.</title>
        <authorList>
            <person name="Liu X.Y."/>
            <person name="Yang K.Y."/>
            <person name="Wang M.Q."/>
            <person name="Kwok J.S."/>
            <person name="Zeng X."/>
            <person name="Yang Z."/>
            <person name="Xiao X.J."/>
            <person name="Lau C.P."/>
            <person name="Li Y."/>
            <person name="Huang Z.M."/>
            <person name="Ba J.G."/>
            <person name="Yim A.K."/>
            <person name="Ouyang C.Y."/>
            <person name="Ngai S.M."/>
            <person name="Chan T.F."/>
            <person name="Leung E.L."/>
            <person name="Liu L."/>
            <person name="Liu Z.G."/>
            <person name="Tsui S.K."/>
        </authorList>
    </citation>
    <scope>NUCLEOTIDE SEQUENCE [LARGE SCALE GENOMIC DNA]</scope>
    <source>
        <strain evidence="1">Derp</strain>
    </source>
</reference>
<comment type="caution">
    <text evidence="1">The sequence shown here is derived from an EMBL/GenBank/DDBJ whole genome shotgun (WGS) entry which is preliminary data.</text>
</comment>
<gene>
    <name evidence="1" type="ORF">DERP_001129</name>
</gene>
<evidence type="ECO:0000313" key="1">
    <source>
        <dbReference type="EMBL" id="KAH9420698.1"/>
    </source>
</evidence>
<protein>
    <submittedName>
        <fullName evidence="1">Uncharacterized protein</fullName>
    </submittedName>
</protein>
<reference evidence="1 2" key="2">
    <citation type="journal article" date="2022" name="Mol. Biol. Evol.">
        <title>Comparative Genomics Reveals Insights into the Divergent Evolution of Astigmatic Mites and Household Pest Adaptations.</title>
        <authorList>
            <person name="Xiong Q."/>
            <person name="Wan A.T."/>
            <person name="Liu X."/>
            <person name="Fung C.S."/>
            <person name="Xiao X."/>
            <person name="Malainual N."/>
            <person name="Hou J."/>
            <person name="Wang L."/>
            <person name="Wang M."/>
            <person name="Yang K.Y."/>
            <person name="Cui Y."/>
            <person name="Leung E.L."/>
            <person name="Nong W."/>
            <person name="Shin S.K."/>
            <person name="Au S.W."/>
            <person name="Jeong K.Y."/>
            <person name="Chew F.T."/>
            <person name="Hui J.H."/>
            <person name="Leung T.F."/>
            <person name="Tungtrongchitr A."/>
            <person name="Zhong N."/>
            <person name="Liu Z."/>
            <person name="Tsui S.K."/>
        </authorList>
    </citation>
    <scope>NUCLEOTIDE SEQUENCE [LARGE SCALE GENOMIC DNA]</scope>
    <source>
        <strain evidence="1">Derp</strain>
    </source>
</reference>
<keyword evidence="2" id="KW-1185">Reference proteome</keyword>
<dbReference type="Proteomes" id="UP000887458">
    <property type="component" value="Unassembled WGS sequence"/>
</dbReference>
<organism evidence="1 2">
    <name type="scientific">Dermatophagoides pteronyssinus</name>
    <name type="common">European house dust mite</name>
    <dbReference type="NCBI Taxonomy" id="6956"/>
    <lineage>
        <taxon>Eukaryota</taxon>
        <taxon>Metazoa</taxon>
        <taxon>Ecdysozoa</taxon>
        <taxon>Arthropoda</taxon>
        <taxon>Chelicerata</taxon>
        <taxon>Arachnida</taxon>
        <taxon>Acari</taxon>
        <taxon>Acariformes</taxon>
        <taxon>Sarcoptiformes</taxon>
        <taxon>Astigmata</taxon>
        <taxon>Psoroptidia</taxon>
        <taxon>Analgoidea</taxon>
        <taxon>Pyroglyphidae</taxon>
        <taxon>Dermatophagoidinae</taxon>
        <taxon>Dermatophagoides</taxon>
    </lineage>
</organism>
<accession>A0ABQ8JDL6</accession>
<dbReference type="EMBL" id="NJHN03000047">
    <property type="protein sequence ID" value="KAH9420698.1"/>
    <property type="molecule type" value="Genomic_DNA"/>
</dbReference>
<name>A0ABQ8JDL6_DERPT</name>
<sequence length="133" mass="15557">MNHLIEYILGYLFFRLIIFSNDFFDCDNADRLVVIFNIFDNDEIRSSPSLFSVSLFLLRFNHSRRIRPCICGDNNKNECNVIRPSLIDCIICSSFLVAVEKNARSSFQQQQQQQNHTNDSEFVQNCAMIMMTQ</sequence>
<proteinExistence type="predicted"/>
<evidence type="ECO:0000313" key="2">
    <source>
        <dbReference type="Proteomes" id="UP000887458"/>
    </source>
</evidence>